<evidence type="ECO:0000256" key="2">
    <source>
        <dbReference type="ARBA" id="ARBA00022559"/>
    </source>
</evidence>
<dbReference type="InterPro" id="IPR000889">
    <property type="entry name" value="Glutathione_peroxidase"/>
</dbReference>
<feature type="region of interest" description="Disordered" evidence="5">
    <location>
        <begin position="1"/>
        <end position="50"/>
    </location>
</feature>
<gene>
    <name evidence="6" type="ORF">GCM10010310_45570</name>
</gene>
<dbReference type="EMBL" id="BAAASK010000013">
    <property type="protein sequence ID" value="GAA2689627.1"/>
    <property type="molecule type" value="Genomic_DNA"/>
</dbReference>
<keyword evidence="2 4" id="KW-0575">Peroxidase</keyword>
<dbReference type="InterPro" id="IPR029759">
    <property type="entry name" value="GPX_AS"/>
</dbReference>
<evidence type="ECO:0000313" key="7">
    <source>
        <dbReference type="Proteomes" id="UP001499989"/>
    </source>
</evidence>
<keyword evidence="3 4" id="KW-0560">Oxidoreductase</keyword>
<comment type="caution">
    <text evidence="6">The sequence shown here is derived from an EMBL/GenBank/DDBJ whole genome shotgun (WGS) entry which is preliminary data.</text>
</comment>
<evidence type="ECO:0000256" key="1">
    <source>
        <dbReference type="ARBA" id="ARBA00006926"/>
    </source>
</evidence>
<evidence type="ECO:0000313" key="6">
    <source>
        <dbReference type="EMBL" id="GAA2689627.1"/>
    </source>
</evidence>
<comment type="similarity">
    <text evidence="1 4">Belongs to the glutathione peroxidase family.</text>
</comment>
<keyword evidence="7" id="KW-1185">Reference proteome</keyword>
<dbReference type="Gene3D" id="3.40.30.10">
    <property type="entry name" value="Glutaredoxin"/>
    <property type="match status" value="1"/>
</dbReference>
<dbReference type="CDD" id="cd00340">
    <property type="entry name" value="GSH_Peroxidase"/>
    <property type="match status" value="1"/>
</dbReference>
<dbReference type="Proteomes" id="UP001499989">
    <property type="component" value="Unassembled WGS sequence"/>
</dbReference>
<dbReference type="PROSITE" id="PS51355">
    <property type="entry name" value="GLUTATHIONE_PEROXID_3"/>
    <property type="match status" value="1"/>
</dbReference>
<protein>
    <recommendedName>
        <fullName evidence="4">Glutathione peroxidase</fullName>
    </recommendedName>
</protein>
<dbReference type="GO" id="GO:0004601">
    <property type="term" value="F:peroxidase activity"/>
    <property type="evidence" value="ECO:0007669"/>
    <property type="project" value="UniProtKB-KW"/>
</dbReference>
<feature type="compositionally biased region" description="Basic and acidic residues" evidence="5">
    <location>
        <begin position="30"/>
        <end position="40"/>
    </location>
</feature>
<evidence type="ECO:0000256" key="5">
    <source>
        <dbReference type="SAM" id="MobiDB-lite"/>
    </source>
</evidence>
<evidence type="ECO:0000256" key="3">
    <source>
        <dbReference type="ARBA" id="ARBA00023002"/>
    </source>
</evidence>
<sequence>MADPSGVWRVPLQGGGGRQDGTLATDDNAADVRARPRDPGKIQTAPPSILCMTSAPNTRNDDNLPLDVEIGALQGGAADLSQYAGRVVLVVNVASKCGLTPQYAGLERLHERYAEQGFTVLGVPCNQFMGQEPGSADEIAEFCSATYGVTFPMTEKAEVNGEGRHPLYDRLTGFADAEGHSGDIRWNFEKFLIGRDGKVAARFSPQTEPEAAEVVAAVEERLAG</sequence>
<evidence type="ECO:0000256" key="4">
    <source>
        <dbReference type="RuleBase" id="RU000499"/>
    </source>
</evidence>
<proteinExistence type="inferred from homology"/>
<accession>A0ABN3SZR1</accession>
<dbReference type="PANTHER" id="PTHR11592">
    <property type="entry name" value="GLUTATHIONE PEROXIDASE"/>
    <property type="match status" value="1"/>
</dbReference>
<organism evidence="6 7">
    <name type="scientific">Streptomyces violaceolatus</name>
    <dbReference type="NCBI Taxonomy" id="67378"/>
    <lineage>
        <taxon>Bacteria</taxon>
        <taxon>Bacillati</taxon>
        <taxon>Actinomycetota</taxon>
        <taxon>Actinomycetes</taxon>
        <taxon>Kitasatosporales</taxon>
        <taxon>Streptomycetaceae</taxon>
        <taxon>Streptomyces</taxon>
        <taxon>Streptomyces violaceoruber group</taxon>
    </lineage>
</organism>
<dbReference type="PRINTS" id="PR01011">
    <property type="entry name" value="GLUTPROXDASE"/>
</dbReference>
<dbReference type="SUPFAM" id="SSF52833">
    <property type="entry name" value="Thioredoxin-like"/>
    <property type="match status" value="1"/>
</dbReference>
<name>A0ABN3SZR1_9ACTN</name>
<dbReference type="InterPro" id="IPR036249">
    <property type="entry name" value="Thioredoxin-like_sf"/>
</dbReference>
<dbReference type="PROSITE" id="PS00460">
    <property type="entry name" value="GLUTATHIONE_PEROXID_1"/>
    <property type="match status" value="1"/>
</dbReference>
<dbReference type="Pfam" id="PF00255">
    <property type="entry name" value="GSHPx"/>
    <property type="match status" value="1"/>
</dbReference>
<reference evidence="6 7" key="1">
    <citation type="journal article" date="2019" name="Int. J. Syst. Evol. Microbiol.">
        <title>The Global Catalogue of Microorganisms (GCM) 10K type strain sequencing project: providing services to taxonomists for standard genome sequencing and annotation.</title>
        <authorList>
            <consortium name="The Broad Institute Genomics Platform"/>
            <consortium name="The Broad Institute Genome Sequencing Center for Infectious Disease"/>
            <person name="Wu L."/>
            <person name="Ma J."/>
        </authorList>
    </citation>
    <scope>NUCLEOTIDE SEQUENCE [LARGE SCALE GENOMIC DNA]</scope>
    <source>
        <strain evidence="6 7">JCM 4531</strain>
    </source>
</reference>
<dbReference type="PANTHER" id="PTHR11592:SF40">
    <property type="entry name" value="THIOREDOXIN_GLUTATHIONE PEROXIDASE BTUE"/>
    <property type="match status" value="1"/>
</dbReference>